<name>A0A8H9H6N3_9ACTO</name>
<dbReference type="GO" id="GO:0005829">
    <property type="term" value="C:cytosol"/>
    <property type="evidence" value="ECO:0007669"/>
    <property type="project" value="TreeGrafter"/>
</dbReference>
<dbReference type="PANTHER" id="PTHR45663">
    <property type="entry name" value="GEO12009P1"/>
    <property type="match status" value="1"/>
</dbReference>
<dbReference type="InterPro" id="IPR036249">
    <property type="entry name" value="Thioredoxin-like_sf"/>
</dbReference>
<reference evidence="11" key="2">
    <citation type="submission" date="2020-09" db="EMBL/GenBank/DDBJ databases">
        <authorList>
            <person name="Sun Q."/>
            <person name="Zhou Y."/>
        </authorList>
    </citation>
    <scope>NUCLEOTIDE SEQUENCE</scope>
    <source>
        <strain evidence="11">CGMCC 4.7372</strain>
    </source>
</reference>
<evidence type="ECO:0000313" key="12">
    <source>
        <dbReference type="Proteomes" id="UP000614239"/>
    </source>
</evidence>
<dbReference type="Proteomes" id="UP000614239">
    <property type="component" value="Unassembled WGS sequence"/>
</dbReference>
<comment type="caution">
    <text evidence="11">The sequence shown here is derived from an EMBL/GenBank/DDBJ whole genome shotgun (WGS) entry which is preliminary data.</text>
</comment>
<feature type="domain" description="Thioredoxin" evidence="10">
    <location>
        <begin position="1"/>
        <end position="108"/>
    </location>
</feature>
<evidence type="ECO:0000256" key="9">
    <source>
        <dbReference type="PIRSR" id="PIRSR000077-4"/>
    </source>
</evidence>
<dbReference type="InterPro" id="IPR017937">
    <property type="entry name" value="Thioredoxin_CS"/>
</dbReference>
<evidence type="ECO:0000256" key="1">
    <source>
        <dbReference type="ARBA" id="ARBA00008987"/>
    </source>
</evidence>
<keyword evidence="12" id="KW-1185">Reference proteome</keyword>
<reference evidence="11" key="1">
    <citation type="journal article" date="2014" name="Int. J. Syst. Evol. Microbiol.">
        <title>Complete genome sequence of Corynebacterium casei LMG S-19264T (=DSM 44701T), isolated from a smear-ripened cheese.</title>
        <authorList>
            <consortium name="US DOE Joint Genome Institute (JGI-PGF)"/>
            <person name="Walter F."/>
            <person name="Albersmeier A."/>
            <person name="Kalinowski J."/>
            <person name="Ruckert C."/>
        </authorList>
    </citation>
    <scope>NUCLEOTIDE SEQUENCE</scope>
    <source>
        <strain evidence="11">CGMCC 4.7372</strain>
    </source>
</reference>
<protein>
    <recommendedName>
        <fullName evidence="6 7">Thioredoxin</fullName>
    </recommendedName>
</protein>
<dbReference type="Pfam" id="PF00085">
    <property type="entry name" value="Thioredoxin"/>
    <property type="match status" value="1"/>
</dbReference>
<dbReference type="PRINTS" id="PR00421">
    <property type="entry name" value="THIOREDOXIN"/>
</dbReference>
<dbReference type="Gene3D" id="3.40.30.10">
    <property type="entry name" value="Glutaredoxin"/>
    <property type="match status" value="1"/>
</dbReference>
<organism evidence="11 12">
    <name type="scientific">Actinomyces gaoshouyii</name>
    <dbReference type="NCBI Taxonomy" id="1960083"/>
    <lineage>
        <taxon>Bacteria</taxon>
        <taxon>Bacillati</taxon>
        <taxon>Actinomycetota</taxon>
        <taxon>Actinomycetes</taxon>
        <taxon>Actinomycetales</taxon>
        <taxon>Actinomycetaceae</taxon>
        <taxon>Actinomyces</taxon>
    </lineage>
</organism>
<evidence type="ECO:0000256" key="6">
    <source>
        <dbReference type="NCBIfam" id="TIGR01068"/>
    </source>
</evidence>
<accession>A0A8H9H6N3</accession>
<proteinExistence type="inferred from homology"/>
<dbReference type="KEGG" id="actp:B6G06_09930"/>
<feature type="active site" description="Nucleophile" evidence="8">
    <location>
        <position position="32"/>
    </location>
</feature>
<dbReference type="PROSITE" id="PS00194">
    <property type="entry name" value="THIOREDOXIN_1"/>
    <property type="match status" value="1"/>
</dbReference>
<dbReference type="GO" id="GO:0015035">
    <property type="term" value="F:protein-disulfide reductase activity"/>
    <property type="evidence" value="ECO:0007669"/>
    <property type="project" value="UniProtKB-UniRule"/>
</dbReference>
<evidence type="ECO:0000256" key="2">
    <source>
        <dbReference type="ARBA" id="ARBA00022448"/>
    </source>
</evidence>
<dbReference type="GO" id="GO:0045454">
    <property type="term" value="P:cell redox homeostasis"/>
    <property type="evidence" value="ECO:0007669"/>
    <property type="project" value="TreeGrafter"/>
</dbReference>
<dbReference type="PROSITE" id="PS51352">
    <property type="entry name" value="THIOREDOXIN_2"/>
    <property type="match status" value="1"/>
</dbReference>
<feature type="site" description="Contributes to redox potential value" evidence="8">
    <location>
        <position position="34"/>
    </location>
</feature>
<dbReference type="InterPro" id="IPR005746">
    <property type="entry name" value="Thioredoxin"/>
</dbReference>
<keyword evidence="4 9" id="KW-1015">Disulfide bond</keyword>
<evidence type="ECO:0000313" key="11">
    <source>
        <dbReference type="EMBL" id="GGO95062.1"/>
    </source>
</evidence>
<evidence type="ECO:0000256" key="7">
    <source>
        <dbReference type="PIRNR" id="PIRNR000077"/>
    </source>
</evidence>
<comment type="similarity">
    <text evidence="1 7">Belongs to the thioredoxin family.</text>
</comment>
<sequence length="108" mass="11583">MSNALAVSDATYEAEVASSELPVLIDFWAPWCGPCRQMAPVVDKVADELGERLKVVKVDIDENPSIAQSFGITSIPTFAIVKGGQTVHQFSGSRPKPALLKEIEKALG</sequence>
<dbReference type="AlphaFoldDB" id="A0A8H9H6N3"/>
<dbReference type="OrthoDB" id="9790390at2"/>
<dbReference type="CDD" id="cd02947">
    <property type="entry name" value="TRX_family"/>
    <property type="match status" value="1"/>
</dbReference>
<feature type="active site" description="Nucleophile" evidence="8">
    <location>
        <position position="35"/>
    </location>
</feature>
<evidence type="ECO:0000256" key="5">
    <source>
        <dbReference type="ARBA" id="ARBA00023284"/>
    </source>
</evidence>
<evidence type="ECO:0000256" key="3">
    <source>
        <dbReference type="ARBA" id="ARBA00022982"/>
    </source>
</evidence>
<keyword evidence="5 9" id="KW-0676">Redox-active center</keyword>
<feature type="site" description="Deprotonates C-terminal active site Cys" evidence="8">
    <location>
        <position position="26"/>
    </location>
</feature>
<evidence type="ECO:0000259" key="10">
    <source>
        <dbReference type="PROSITE" id="PS51352"/>
    </source>
</evidence>
<dbReference type="InterPro" id="IPR013766">
    <property type="entry name" value="Thioredoxin_domain"/>
</dbReference>
<dbReference type="EMBL" id="BMNJ01000001">
    <property type="protein sequence ID" value="GGO95062.1"/>
    <property type="molecule type" value="Genomic_DNA"/>
</dbReference>
<dbReference type="NCBIfam" id="TIGR01068">
    <property type="entry name" value="thioredoxin"/>
    <property type="match status" value="1"/>
</dbReference>
<keyword evidence="2" id="KW-0813">Transport</keyword>
<dbReference type="PANTHER" id="PTHR45663:SF11">
    <property type="entry name" value="GEO12009P1"/>
    <property type="match status" value="1"/>
</dbReference>
<keyword evidence="3" id="KW-0249">Electron transport</keyword>
<feature type="site" description="Contributes to redox potential value" evidence="8">
    <location>
        <position position="33"/>
    </location>
</feature>
<evidence type="ECO:0000256" key="8">
    <source>
        <dbReference type="PIRSR" id="PIRSR000077-1"/>
    </source>
</evidence>
<dbReference type="SUPFAM" id="SSF52833">
    <property type="entry name" value="Thioredoxin-like"/>
    <property type="match status" value="1"/>
</dbReference>
<evidence type="ECO:0000256" key="4">
    <source>
        <dbReference type="ARBA" id="ARBA00023157"/>
    </source>
</evidence>
<feature type="disulfide bond" description="Redox-active" evidence="9">
    <location>
        <begin position="32"/>
        <end position="35"/>
    </location>
</feature>
<dbReference type="PIRSF" id="PIRSF000077">
    <property type="entry name" value="Thioredoxin"/>
    <property type="match status" value="1"/>
</dbReference>
<gene>
    <name evidence="11" type="ORF">GCM10011612_02000</name>
</gene>
<dbReference type="FunFam" id="3.40.30.10:FF:000001">
    <property type="entry name" value="Thioredoxin"/>
    <property type="match status" value="1"/>
</dbReference>
<dbReference type="RefSeq" id="WP_080462297.1">
    <property type="nucleotide sequence ID" value="NZ_BMNJ01000001.1"/>
</dbReference>